<organism evidence="1 2">
    <name type="scientific">Cytobacillus praedii</name>
    <dbReference type="NCBI Taxonomy" id="1742358"/>
    <lineage>
        <taxon>Bacteria</taxon>
        <taxon>Bacillati</taxon>
        <taxon>Bacillota</taxon>
        <taxon>Bacilli</taxon>
        <taxon>Bacillales</taxon>
        <taxon>Bacillaceae</taxon>
        <taxon>Cytobacillus</taxon>
    </lineage>
</organism>
<evidence type="ECO:0000313" key="1">
    <source>
        <dbReference type="EMBL" id="TCJ02588.1"/>
    </source>
</evidence>
<evidence type="ECO:0000313" key="2">
    <source>
        <dbReference type="Proteomes" id="UP000293846"/>
    </source>
</evidence>
<sequence length="178" mass="21146">MQAKIKRQDFNSITDADLSTKCFEPLIKHYKKRMAEQTDSTQMKEQFYEELTEGQRALFMFYAYYIHVSKSSIEFFWWSAYFIAQPKSWSAIKAALKFFEDTNMLILLEKIELILKQHQFPETLESFTITREDLANNKELYATIQSLYSVFEDTSPLTIKNINNIIEKNLKDFVEIED</sequence>
<keyword evidence="2" id="KW-1185">Reference proteome</keyword>
<dbReference type="EMBL" id="SJTH01000030">
    <property type="protein sequence ID" value="TCJ02588.1"/>
    <property type="molecule type" value="Genomic_DNA"/>
</dbReference>
<accession>A0A4R1AWH9</accession>
<dbReference type="AlphaFoldDB" id="A0A4R1AWH9"/>
<dbReference type="Proteomes" id="UP000293846">
    <property type="component" value="Unassembled WGS sequence"/>
</dbReference>
<comment type="caution">
    <text evidence="1">The sequence shown here is derived from an EMBL/GenBank/DDBJ whole genome shotgun (WGS) entry which is preliminary data.</text>
</comment>
<name>A0A4R1AWH9_9BACI</name>
<gene>
    <name evidence="1" type="ORF">E0Y62_18655</name>
</gene>
<proteinExistence type="predicted"/>
<protein>
    <submittedName>
        <fullName evidence="1">Uncharacterized protein</fullName>
    </submittedName>
</protein>
<dbReference type="RefSeq" id="WP_057767890.1">
    <property type="nucleotide sequence ID" value="NZ_LMBX01000037.1"/>
</dbReference>
<dbReference type="OrthoDB" id="2661274at2"/>
<reference evidence="1 2" key="1">
    <citation type="submission" date="2019-03" db="EMBL/GenBank/DDBJ databases">
        <authorList>
            <person name="Jensen L."/>
            <person name="Storgaard J."/>
            <person name="Sulaj E."/>
            <person name="Schramm A."/>
            <person name="Marshall I.P.G."/>
        </authorList>
    </citation>
    <scope>NUCLEOTIDE SEQUENCE [LARGE SCALE GENOMIC DNA]</scope>
    <source>
        <strain evidence="1 2">2017H2G3</strain>
    </source>
</reference>